<evidence type="ECO:0000313" key="3">
    <source>
        <dbReference type="Proteomes" id="UP000620064"/>
    </source>
</evidence>
<protein>
    <submittedName>
        <fullName evidence="2">Serine acetyltransferase</fullName>
    </submittedName>
</protein>
<keyword evidence="3" id="KW-1185">Reference proteome</keyword>
<dbReference type="SUPFAM" id="SSF51161">
    <property type="entry name" value="Trimeric LpxA-like enzymes"/>
    <property type="match status" value="1"/>
</dbReference>
<gene>
    <name evidence="2" type="ORF">GCM10010992_27220</name>
</gene>
<keyword evidence="1" id="KW-0812">Transmembrane</keyword>
<sequence length="185" mass="20668">MRNIVYFFGQLLFIPHVILFLFSKNKEAIVKDIYARKNFNPSMAHQMFDLSKELLINKYFRTLFYHRTNGVFAKFLRVFYPKASSFIIDVNTPIGGGLQLAHPYSTILNAEKIGEHVYVNHLVTLGEKNGKKPTIEDGVELHAHCMVIGGVTIGRNAKIGAGAVVVKDVPENAIAVGNPAKIIQK</sequence>
<reference evidence="3" key="1">
    <citation type="journal article" date="2019" name="Int. J. Syst. Evol. Microbiol.">
        <title>The Global Catalogue of Microorganisms (GCM) 10K type strain sequencing project: providing services to taxonomists for standard genome sequencing and annotation.</title>
        <authorList>
            <consortium name="The Broad Institute Genomics Platform"/>
            <consortium name="The Broad Institute Genome Sequencing Center for Infectious Disease"/>
            <person name="Wu L."/>
            <person name="Ma J."/>
        </authorList>
    </citation>
    <scope>NUCLEOTIDE SEQUENCE [LARGE SCALE GENOMIC DNA]</scope>
    <source>
        <strain evidence="3">CGMCC 1.7656</strain>
    </source>
</reference>
<dbReference type="InterPro" id="IPR011004">
    <property type="entry name" value="Trimer_LpxA-like_sf"/>
</dbReference>
<dbReference type="EMBL" id="BMLV01000007">
    <property type="protein sequence ID" value="GGP06595.1"/>
    <property type="molecule type" value="Genomic_DNA"/>
</dbReference>
<feature type="transmembrane region" description="Helical" evidence="1">
    <location>
        <begin position="6"/>
        <end position="23"/>
    </location>
</feature>
<keyword evidence="1" id="KW-1133">Transmembrane helix</keyword>
<proteinExistence type="predicted"/>
<dbReference type="RefSeq" id="WP_188618688.1">
    <property type="nucleotide sequence ID" value="NZ_BMLV01000007.1"/>
</dbReference>
<dbReference type="Gene3D" id="2.160.10.10">
    <property type="entry name" value="Hexapeptide repeat proteins"/>
    <property type="match status" value="1"/>
</dbReference>
<dbReference type="InterPro" id="IPR001451">
    <property type="entry name" value="Hexapep"/>
</dbReference>
<organism evidence="2 3">
    <name type="scientific">Cloacibacterium rupense</name>
    <dbReference type="NCBI Taxonomy" id="517423"/>
    <lineage>
        <taxon>Bacteria</taxon>
        <taxon>Pseudomonadati</taxon>
        <taxon>Bacteroidota</taxon>
        <taxon>Flavobacteriia</taxon>
        <taxon>Flavobacteriales</taxon>
        <taxon>Weeksellaceae</taxon>
    </lineage>
</organism>
<keyword evidence="1" id="KW-0472">Membrane</keyword>
<dbReference type="Pfam" id="PF00132">
    <property type="entry name" value="Hexapep"/>
    <property type="match status" value="1"/>
</dbReference>
<name>A0ABQ2NN04_9FLAO</name>
<evidence type="ECO:0000256" key="1">
    <source>
        <dbReference type="SAM" id="Phobius"/>
    </source>
</evidence>
<dbReference type="PANTHER" id="PTHR42811">
    <property type="entry name" value="SERINE ACETYLTRANSFERASE"/>
    <property type="match status" value="1"/>
</dbReference>
<dbReference type="Proteomes" id="UP000620064">
    <property type="component" value="Unassembled WGS sequence"/>
</dbReference>
<comment type="caution">
    <text evidence="2">The sequence shown here is derived from an EMBL/GenBank/DDBJ whole genome shotgun (WGS) entry which is preliminary data.</text>
</comment>
<evidence type="ECO:0000313" key="2">
    <source>
        <dbReference type="EMBL" id="GGP06595.1"/>
    </source>
</evidence>
<accession>A0ABQ2NN04</accession>